<protein>
    <submittedName>
        <fullName evidence="1">Uncharacterized protein</fullName>
    </submittedName>
</protein>
<feature type="non-terminal residue" evidence="1">
    <location>
        <position position="1"/>
    </location>
</feature>
<dbReference type="Proteomes" id="UP000297989">
    <property type="component" value="Unassembled WGS sequence"/>
</dbReference>
<sequence>IIPSSWRLGRNIPKSGSPEIHGKLYADSGEFAFNGVNNVTRIDGNGITVNLSGGGRVVVGRWT</sequence>
<gene>
    <name evidence="1" type="ORF">C9F10_13595</name>
</gene>
<evidence type="ECO:0000313" key="2">
    <source>
        <dbReference type="Proteomes" id="UP000297989"/>
    </source>
</evidence>
<reference evidence="1 2" key="1">
    <citation type="submission" date="2018-03" db="EMBL/GenBank/DDBJ databases">
        <title>Non-Typhoidal Salmonella genome sequencing and assembly.</title>
        <authorList>
            <person name="Matchawe C."/>
        </authorList>
    </citation>
    <scope>NUCLEOTIDE SEQUENCE [LARGE SCALE GENOMIC DNA]</scope>
    <source>
        <strain evidence="1 2">8EV</strain>
    </source>
</reference>
<dbReference type="AlphaFoldDB" id="A0A659SCB3"/>
<accession>A0A659SCB3</accession>
<comment type="caution">
    <text evidence="1">The sequence shown here is derived from an EMBL/GenBank/DDBJ whole genome shotgun (WGS) entry which is preliminary data.</text>
</comment>
<evidence type="ECO:0000313" key="1">
    <source>
        <dbReference type="EMBL" id="TGD37079.1"/>
    </source>
</evidence>
<proteinExistence type="predicted"/>
<dbReference type="EMBL" id="PYKK01000961">
    <property type="protein sequence ID" value="TGD37079.1"/>
    <property type="molecule type" value="Genomic_DNA"/>
</dbReference>
<organism evidence="1 2">
    <name type="scientific">Salmonella enterica subsp. enterica serovar Poona</name>
    <dbReference type="NCBI Taxonomy" id="436295"/>
    <lineage>
        <taxon>Bacteria</taxon>
        <taxon>Pseudomonadati</taxon>
        <taxon>Pseudomonadota</taxon>
        <taxon>Gammaproteobacteria</taxon>
        <taxon>Enterobacterales</taxon>
        <taxon>Enterobacteriaceae</taxon>
        <taxon>Salmonella</taxon>
    </lineage>
</organism>
<name>A0A659SCB3_SALET</name>